<accession>A0AAW1PAU7</accession>
<keyword evidence="2" id="KW-0472">Membrane</keyword>
<evidence type="ECO:0000256" key="2">
    <source>
        <dbReference type="SAM" id="Phobius"/>
    </source>
</evidence>
<comment type="caution">
    <text evidence="3">The sequence shown here is derived from an EMBL/GenBank/DDBJ whole genome shotgun (WGS) entry which is preliminary data.</text>
</comment>
<dbReference type="InterPro" id="IPR029016">
    <property type="entry name" value="GAF-like_dom_sf"/>
</dbReference>
<evidence type="ECO:0000256" key="1">
    <source>
        <dbReference type="SAM" id="MobiDB-lite"/>
    </source>
</evidence>
<organism evidence="3 4">
    <name type="scientific">[Myrmecia] bisecta</name>
    <dbReference type="NCBI Taxonomy" id="41462"/>
    <lineage>
        <taxon>Eukaryota</taxon>
        <taxon>Viridiplantae</taxon>
        <taxon>Chlorophyta</taxon>
        <taxon>core chlorophytes</taxon>
        <taxon>Trebouxiophyceae</taxon>
        <taxon>Trebouxiales</taxon>
        <taxon>Trebouxiaceae</taxon>
        <taxon>Myrmecia</taxon>
    </lineage>
</organism>
<protein>
    <recommendedName>
        <fullName evidence="5">GAF domain-containing protein</fullName>
    </recommendedName>
</protein>
<name>A0AAW1PAU7_9CHLO</name>
<feature type="transmembrane region" description="Helical" evidence="2">
    <location>
        <begin position="564"/>
        <end position="585"/>
    </location>
</feature>
<gene>
    <name evidence="3" type="ORF">WJX72_004341</name>
</gene>
<keyword evidence="2" id="KW-0812">Transmembrane</keyword>
<feature type="transmembrane region" description="Helical" evidence="2">
    <location>
        <begin position="417"/>
        <end position="436"/>
    </location>
</feature>
<evidence type="ECO:0008006" key="5">
    <source>
        <dbReference type="Google" id="ProtNLM"/>
    </source>
</evidence>
<keyword evidence="4" id="KW-1185">Reference proteome</keyword>
<feature type="region of interest" description="Disordered" evidence="1">
    <location>
        <begin position="332"/>
        <end position="356"/>
    </location>
</feature>
<proteinExistence type="predicted"/>
<feature type="transmembrane region" description="Helical" evidence="2">
    <location>
        <begin position="448"/>
        <end position="466"/>
    </location>
</feature>
<evidence type="ECO:0000313" key="3">
    <source>
        <dbReference type="EMBL" id="KAK9805546.1"/>
    </source>
</evidence>
<dbReference type="EMBL" id="JALJOR010000015">
    <property type="protein sequence ID" value="KAK9805546.1"/>
    <property type="molecule type" value="Genomic_DNA"/>
</dbReference>
<sequence length="601" mass="65338">MDELCARLSRCLVLGEVAAPDLAGIVARAFPGCQAISVALVGQEGDHLLLHPVLNDMGSVAVGQPVAATAKCLSGTAVWTAFETGQLQVLDSNTARAVHFRDWKMLWERQGVRSAVTAPLQAEEGRIGALTVGSSRPECVDQEQVKVAALLLGLCLVHAKCKHDLQVAVGLLQNFPQQPLSQPPSPERATSANSQHSLQATPVMRVEAHAPGSCEDPECGPRGGQAVPAQALPHGIAGQAFGSGSTSLAAQQASIPHEGRVFAFRCYACQAENAVHILPEDLGLTRMAGPSSEPGIDLPAPPFQVQEIGAGIQPHEQVSASLRHSPESVNHFRPGHARSEPASMRQSGALAAAAPGIPHQPTPIPARFAGLQTQGSPEREGAGEALEQHLFWQTFRDAVLERKYTIWHNARCSKRDLIFSIISFVGTCWICFIQPYQLAAHYPRTWPLMYMFMLVWLIRSFAPARYLRIREPLVAGLLAYNGMWLLHFFVLDNLLQTMAPEHWVDLLWMLRMSSAEALHLMPFGLQMRFKVFFPVQLLNVLVALAFLPRTCGLMYPAGAWPGCLGAFSALVVVLGLLVPATLVWYNELRARRAFLAIAHTA</sequence>
<keyword evidence="2" id="KW-1133">Transmembrane helix</keyword>
<dbReference type="Proteomes" id="UP001489004">
    <property type="component" value="Unassembled WGS sequence"/>
</dbReference>
<reference evidence="3 4" key="1">
    <citation type="journal article" date="2024" name="Nat. Commun.">
        <title>Phylogenomics reveals the evolutionary origins of lichenization in chlorophyte algae.</title>
        <authorList>
            <person name="Puginier C."/>
            <person name="Libourel C."/>
            <person name="Otte J."/>
            <person name="Skaloud P."/>
            <person name="Haon M."/>
            <person name="Grisel S."/>
            <person name="Petersen M."/>
            <person name="Berrin J.G."/>
            <person name="Delaux P.M."/>
            <person name="Dal Grande F."/>
            <person name="Keller J."/>
        </authorList>
    </citation>
    <scope>NUCLEOTIDE SEQUENCE [LARGE SCALE GENOMIC DNA]</scope>
    <source>
        <strain evidence="3 4">SAG 2043</strain>
    </source>
</reference>
<dbReference type="Gene3D" id="3.30.450.40">
    <property type="match status" value="1"/>
</dbReference>
<evidence type="ECO:0000313" key="4">
    <source>
        <dbReference type="Proteomes" id="UP001489004"/>
    </source>
</evidence>
<dbReference type="AlphaFoldDB" id="A0AAW1PAU7"/>
<dbReference type="SUPFAM" id="SSF55781">
    <property type="entry name" value="GAF domain-like"/>
    <property type="match status" value="1"/>
</dbReference>
<feature type="transmembrane region" description="Helical" evidence="2">
    <location>
        <begin position="537"/>
        <end position="558"/>
    </location>
</feature>